<organism evidence="2 3">
    <name type="scientific">Teratosphaeria nubilosa</name>
    <dbReference type="NCBI Taxonomy" id="161662"/>
    <lineage>
        <taxon>Eukaryota</taxon>
        <taxon>Fungi</taxon>
        <taxon>Dikarya</taxon>
        <taxon>Ascomycota</taxon>
        <taxon>Pezizomycotina</taxon>
        <taxon>Dothideomycetes</taxon>
        <taxon>Dothideomycetidae</taxon>
        <taxon>Mycosphaerellales</taxon>
        <taxon>Teratosphaeriaceae</taxon>
        <taxon>Teratosphaeria</taxon>
    </lineage>
</organism>
<protein>
    <submittedName>
        <fullName evidence="2">Uncharacterized protein</fullName>
    </submittedName>
</protein>
<feature type="compositionally biased region" description="Low complexity" evidence="1">
    <location>
        <begin position="25"/>
        <end position="39"/>
    </location>
</feature>
<evidence type="ECO:0000256" key="1">
    <source>
        <dbReference type="SAM" id="MobiDB-lite"/>
    </source>
</evidence>
<reference evidence="2" key="1">
    <citation type="journal article" date="2020" name="Stud. Mycol.">
        <title>101 Dothideomycetes genomes: a test case for predicting lifestyles and emergence of pathogens.</title>
        <authorList>
            <person name="Haridas S."/>
            <person name="Albert R."/>
            <person name="Binder M."/>
            <person name="Bloem J."/>
            <person name="Labutti K."/>
            <person name="Salamov A."/>
            <person name="Andreopoulos B."/>
            <person name="Baker S."/>
            <person name="Barry K."/>
            <person name="Bills G."/>
            <person name="Bluhm B."/>
            <person name="Cannon C."/>
            <person name="Castanera R."/>
            <person name="Culley D."/>
            <person name="Daum C."/>
            <person name="Ezra D."/>
            <person name="Gonzalez J."/>
            <person name="Henrissat B."/>
            <person name="Kuo A."/>
            <person name="Liang C."/>
            <person name="Lipzen A."/>
            <person name="Lutzoni F."/>
            <person name="Magnuson J."/>
            <person name="Mondo S."/>
            <person name="Nolan M."/>
            <person name="Ohm R."/>
            <person name="Pangilinan J."/>
            <person name="Park H.-J."/>
            <person name="Ramirez L."/>
            <person name="Alfaro M."/>
            <person name="Sun H."/>
            <person name="Tritt A."/>
            <person name="Yoshinaga Y."/>
            <person name="Zwiers L.-H."/>
            <person name="Turgeon B."/>
            <person name="Goodwin S."/>
            <person name="Spatafora J."/>
            <person name="Crous P."/>
            <person name="Grigoriev I."/>
        </authorList>
    </citation>
    <scope>NUCLEOTIDE SEQUENCE</scope>
    <source>
        <strain evidence="2">CBS 116005</strain>
    </source>
</reference>
<keyword evidence="3" id="KW-1185">Reference proteome</keyword>
<name>A0A6G1LEM8_9PEZI</name>
<accession>A0A6G1LEM8</accession>
<feature type="region of interest" description="Disordered" evidence="1">
    <location>
        <begin position="159"/>
        <end position="181"/>
    </location>
</feature>
<sequence>MADTKEAPPPKYTSRSPNDLPPPNLSTSFPSSSTTSSPLTAPPRPTTAIITLRHCDGAVAKRGPKDAKGPTFAGKALTSINIAVKISDTTNYQDIMATICERVEEMSVKMDTRKTLYRGLNLLVDSKSVFIKDEASWEPCRDLLLDGKGTLSFSFWETKDAESEGEGRSDGRKRGGKCRVQ</sequence>
<gene>
    <name evidence="2" type="ORF">EJ03DRAFT_57085</name>
</gene>
<dbReference type="EMBL" id="ML995823">
    <property type="protein sequence ID" value="KAF2770888.1"/>
    <property type="molecule type" value="Genomic_DNA"/>
</dbReference>
<evidence type="ECO:0000313" key="2">
    <source>
        <dbReference type="EMBL" id="KAF2770888.1"/>
    </source>
</evidence>
<dbReference type="AlphaFoldDB" id="A0A6G1LEM8"/>
<feature type="region of interest" description="Disordered" evidence="1">
    <location>
        <begin position="1"/>
        <end position="45"/>
    </location>
</feature>
<feature type="compositionally biased region" description="Basic and acidic residues" evidence="1">
    <location>
        <begin position="159"/>
        <end position="173"/>
    </location>
</feature>
<dbReference type="Proteomes" id="UP000799436">
    <property type="component" value="Unassembled WGS sequence"/>
</dbReference>
<evidence type="ECO:0000313" key="3">
    <source>
        <dbReference type="Proteomes" id="UP000799436"/>
    </source>
</evidence>
<dbReference type="OrthoDB" id="10388655at2759"/>
<proteinExistence type="predicted"/>